<comment type="subcellular location">
    <subcellularLocation>
        <location evidence="1">Cell membrane</location>
        <topology evidence="1">Multi-pass membrane protein</topology>
    </subcellularLocation>
</comment>
<organism evidence="8 9">
    <name type="scientific">Streptomyces xanthii</name>
    <dbReference type="NCBI Taxonomy" id="2768069"/>
    <lineage>
        <taxon>Bacteria</taxon>
        <taxon>Bacillati</taxon>
        <taxon>Actinomycetota</taxon>
        <taxon>Actinomycetes</taxon>
        <taxon>Kitasatosporales</taxon>
        <taxon>Streptomycetaceae</taxon>
        <taxon>Streptomyces</taxon>
    </lineage>
</organism>
<feature type="transmembrane region" description="Helical" evidence="7">
    <location>
        <begin position="114"/>
        <end position="137"/>
    </location>
</feature>
<dbReference type="EMBL" id="CP061281">
    <property type="protein sequence ID" value="QNS07132.1"/>
    <property type="molecule type" value="Genomic_DNA"/>
</dbReference>
<dbReference type="InterPro" id="IPR029020">
    <property type="entry name" value="Ammonium/urea_transptr"/>
</dbReference>
<sequence length="320" mass="31846">MQFALRVLRGLGQVTFVPRALTGALFVVALFAAGWEYGLYGLGGAVVGTAIAALLGVERERVTQGLEGFNSCLVGVSCAVFLRPERPATVLVALLGCAVVTVVTAAAGRALDAWGLPALTLPFCAVASAVALAAPAFPRVWTGGGLAALPGPVELGAKGPGPAELAQGFLAGFGQIFLMPQWYVGAFVFAGLLAAGPRVAGVAALGNLVGMVTAGLLGTPAERLAEGTSGYNAILVALALGGVFLEFGPRTLVYALAGAAASTAFAPALGALAAPAGGHALTWPFVLTTLAFLAAARSFPTLTERGSGPAPAQAGPDPRA</sequence>
<evidence type="ECO:0000256" key="5">
    <source>
        <dbReference type="ARBA" id="ARBA00022989"/>
    </source>
</evidence>
<accession>A0A7H1BEH7</accession>
<dbReference type="Proteomes" id="UP000516428">
    <property type="component" value="Chromosome"/>
</dbReference>
<keyword evidence="6 7" id="KW-0472">Membrane</keyword>
<feature type="transmembrane region" description="Helical" evidence="7">
    <location>
        <begin position="252"/>
        <end position="274"/>
    </location>
</feature>
<comment type="similarity">
    <text evidence="2">Belongs to the urea transporter family.</text>
</comment>
<keyword evidence="9" id="KW-1185">Reference proteome</keyword>
<protein>
    <submittedName>
        <fullName evidence="8">Urea transporter</fullName>
    </submittedName>
</protein>
<reference evidence="8 9" key="1">
    <citation type="submission" date="2020-09" db="EMBL/GenBank/DDBJ databases">
        <title>A novel species.</title>
        <authorList>
            <person name="Gao J."/>
        </authorList>
    </citation>
    <scope>NUCLEOTIDE SEQUENCE [LARGE SCALE GENOMIC DNA]</scope>
    <source>
        <strain evidence="8 9">CRXT-Y-14</strain>
    </source>
</reference>
<evidence type="ECO:0000256" key="1">
    <source>
        <dbReference type="ARBA" id="ARBA00004651"/>
    </source>
</evidence>
<evidence type="ECO:0000256" key="6">
    <source>
        <dbReference type="ARBA" id="ARBA00023136"/>
    </source>
</evidence>
<evidence type="ECO:0000256" key="4">
    <source>
        <dbReference type="ARBA" id="ARBA00022692"/>
    </source>
</evidence>
<dbReference type="Pfam" id="PF03253">
    <property type="entry name" value="UT"/>
    <property type="match status" value="1"/>
</dbReference>
<keyword evidence="3" id="KW-1003">Cell membrane</keyword>
<feature type="transmembrane region" description="Helical" evidence="7">
    <location>
        <begin position="229"/>
        <end position="245"/>
    </location>
</feature>
<dbReference type="PANTHER" id="PTHR10464:SF4">
    <property type="entry name" value="UREA TRANSPORTER"/>
    <property type="match status" value="1"/>
</dbReference>
<keyword evidence="4 7" id="KW-0812">Transmembrane</keyword>
<feature type="transmembrane region" description="Helical" evidence="7">
    <location>
        <begin position="88"/>
        <end position="107"/>
    </location>
</feature>
<dbReference type="InterPro" id="IPR004937">
    <property type="entry name" value="Urea_transporter"/>
</dbReference>
<dbReference type="PANTHER" id="PTHR10464">
    <property type="entry name" value="UREA TRANSPORTER"/>
    <property type="match status" value="1"/>
</dbReference>
<evidence type="ECO:0000256" key="3">
    <source>
        <dbReference type="ARBA" id="ARBA00022475"/>
    </source>
</evidence>
<feature type="transmembrane region" description="Helical" evidence="7">
    <location>
        <begin position="39"/>
        <end position="57"/>
    </location>
</feature>
<feature type="transmembrane region" description="Helical" evidence="7">
    <location>
        <begin position="169"/>
        <end position="192"/>
    </location>
</feature>
<evidence type="ECO:0000256" key="2">
    <source>
        <dbReference type="ARBA" id="ARBA00005914"/>
    </source>
</evidence>
<feature type="transmembrane region" description="Helical" evidence="7">
    <location>
        <begin position="199"/>
        <end position="217"/>
    </location>
</feature>
<dbReference type="Gene3D" id="1.10.3430.10">
    <property type="entry name" value="Ammonium transporter AmtB like domains"/>
    <property type="match status" value="1"/>
</dbReference>
<dbReference type="AlphaFoldDB" id="A0A7H1BEH7"/>
<dbReference type="KEGG" id="sxn:IAG42_28430"/>
<evidence type="ECO:0000313" key="8">
    <source>
        <dbReference type="EMBL" id="QNS07132.1"/>
    </source>
</evidence>
<gene>
    <name evidence="8" type="ORF">IAG42_28430</name>
</gene>
<proteinExistence type="inferred from homology"/>
<feature type="transmembrane region" description="Helical" evidence="7">
    <location>
        <begin position="280"/>
        <end position="299"/>
    </location>
</feature>
<dbReference type="GO" id="GO:0015204">
    <property type="term" value="F:urea transmembrane transporter activity"/>
    <property type="evidence" value="ECO:0007669"/>
    <property type="project" value="InterPro"/>
</dbReference>
<name>A0A7H1BEH7_9ACTN</name>
<evidence type="ECO:0000256" key="7">
    <source>
        <dbReference type="SAM" id="Phobius"/>
    </source>
</evidence>
<dbReference type="GO" id="GO:0005886">
    <property type="term" value="C:plasma membrane"/>
    <property type="evidence" value="ECO:0007669"/>
    <property type="project" value="UniProtKB-SubCell"/>
</dbReference>
<keyword evidence="5 7" id="KW-1133">Transmembrane helix</keyword>
<feature type="transmembrane region" description="Helical" evidence="7">
    <location>
        <begin position="12"/>
        <end position="33"/>
    </location>
</feature>
<dbReference type="RefSeq" id="WP_188339807.1">
    <property type="nucleotide sequence ID" value="NZ_CP061281.1"/>
</dbReference>
<evidence type="ECO:0000313" key="9">
    <source>
        <dbReference type="Proteomes" id="UP000516428"/>
    </source>
</evidence>